<reference evidence="1" key="2">
    <citation type="submission" date="2008-12" db="EMBL/GenBank/DDBJ databases">
        <title>Improved gene annotation of the rice (Oryza sativa) genomes.</title>
        <authorList>
            <person name="Wang J."/>
            <person name="Li R."/>
            <person name="Fan W."/>
            <person name="Huang Q."/>
            <person name="Zhang J."/>
            <person name="Zhou Y."/>
            <person name="Hu Y."/>
            <person name="Zi S."/>
            <person name="Li J."/>
            <person name="Ni P."/>
            <person name="Zheng H."/>
            <person name="Zhang Y."/>
            <person name="Zhao M."/>
            <person name="Hao Q."/>
            <person name="McDermott J."/>
            <person name="Samudrala R."/>
            <person name="Kristiansen K."/>
            <person name="Wong G.K.-S."/>
        </authorList>
    </citation>
    <scope>NUCLEOTIDE SEQUENCE</scope>
</reference>
<dbReference type="HOGENOM" id="CLU_2709168_0_0_1"/>
<reference evidence="1" key="1">
    <citation type="journal article" date="2005" name="PLoS Biol.">
        <title>The genomes of Oryza sativa: a history of duplications.</title>
        <authorList>
            <person name="Yu J."/>
            <person name="Wang J."/>
            <person name="Lin W."/>
            <person name="Li S."/>
            <person name="Li H."/>
            <person name="Zhou J."/>
            <person name="Ni P."/>
            <person name="Dong W."/>
            <person name="Hu S."/>
            <person name="Zeng C."/>
            <person name="Zhang J."/>
            <person name="Zhang Y."/>
            <person name="Li R."/>
            <person name="Xu Z."/>
            <person name="Li S."/>
            <person name="Li X."/>
            <person name="Zheng H."/>
            <person name="Cong L."/>
            <person name="Lin L."/>
            <person name="Yin J."/>
            <person name="Geng J."/>
            <person name="Li G."/>
            <person name="Shi J."/>
            <person name="Liu J."/>
            <person name="Lv H."/>
            <person name="Li J."/>
            <person name="Wang J."/>
            <person name="Deng Y."/>
            <person name="Ran L."/>
            <person name="Shi X."/>
            <person name="Wang X."/>
            <person name="Wu Q."/>
            <person name="Li C."/>
            <person name="Ren X."/>
            <person name="Wang J."/>
            <person name="Wang X."/>
            <person name="Li D."/>
            <person name="Liu D."/>
            <person name="Zhang X."/>
            <person name="Ji Z."/>
            <person name="Zhao W."/>
            <person name="Sun Y."/>
            <person name="Zhang Z."/>
            <person name="Bao J."/>
            <person name="Han Y."/>
            <person name="Dong L."/>
            <person name="Ji J."/>
            <person name="Chen P."/>
            <person name="Wu S."/>
            <person name="Liu J."/>
            <person name="Xiao Y."/>
            <person name="Bu D."/>
            <person name="Tan J."/>
            <person name="Yang L."/>
            <person name="Ye C."/>
            <person name="Zhang J."/>
            <person name="Xu J."/>
            <person name="Zhou Y."/>
            <person name="Yu Y."/>
            <person name="Zhang B."/>
            <person name="Zhuang S."/>
            <person name="Wei H."/>
            <person name="Liu B."/>
            <person name="Lei M."/>
            <person name="Yu H."/>
            <person name="Li Y."/>
            <person name="Xu H."/>
            <person name="Wei S."/>
            <person name="He X."/>
            <person name="Fang L."/>
            <person name="Zhang Z."/>
            <person name="Zhang Y."/>
            <person name="Huang X."/>
            <person name="Su Z."/>
            <person name="Tong W."/>
            <person name="Li J."/>
            <person name="Tong Z."/>
            <person name="Li S."/>
            <person name="Ye J."/>
            <person name="Wang L."/>
            <person name="Fang L."/>
            <person name="Lei T."/>
            <person name="Chen C."/>
            <person name="Chen H."/>
            <person name="Xu Z."/>
            <person name="Li H."/>
            <person name="Huang H."/>
            <person name="Zhang F."/>
            <person name="Xu H."/>
            <person name="Li N."/>
            <person name="Zhao C."/>
            <person name="Li S."/>
            <person name="Dong L."/>
            <person name="Huang Y."/>
            <person name="Li L."/>
            <person name="Xi Y."/>
            <person name="Qi Q."/>
            <person name="Li W."/>
            <person name="Zhang B."/>
            <person name="Hu W."/>
            <person name="Zhang Y."/>
            <person name="Tian X."/>
            <person name="Jiao Y."/>
            <person name="Liang X."/>
            <person name="Jin J."/>
            <person name="Gao L."/>
            <person name="Zheng W."/>
            <person name="Hao B."/>
            <person name="Liu S."/>
            <person name="Wang W."/>
            <person name="Yuan L."/>
            <person name="Cao M."/>
            <person name="McDermott J."/>
            <person name="Samudrala R."/>
            <person name="Wang J."/>
            <person name="Wong G.K."/>
            <person name="Yang H."/>
        </authorList>
    </citation>
    <scope>NUCLEOTIDE SEQUENCE [LARGE SCALE GENOMIC DNA]</scope>
</reference>
<dbReference type="Proteomes" id="UP000007752">
    <property type="component" value="Chromosome 3"/>
</dbReference>
<protein>
    <submittedName>
        <fullName evidence="1">Uncharacterized protein</fullName>
    </submittedName>
</protein>
<accession>A0A8J8YI56</accession>
<gene>
    <name evidence="1" type="ORF">OsJ_11441</name>
</gene>
<dbReference type="AlphaFoldDB" id="A0A8J8YI56"/>
<sequence length="73" mass="8277">MLPCSTSYRGACHVELLLHGRLEERTTQSYILEQTAGPWTTSRLSGPPELDITGRKLFYSDHSMNHSVSYPPR</sequence>
<evidence type="ECO:0000313" key="1">
    <source>
        <dbReference type="EMBL" id="EEE59353.1"/>
    </source>
</evidence>
<dbReference type="Gramene" id="Os03t0560200-01">
    <property type="protein sequence ID" value="Os03t0560200-01"/>
    <property type="gene ID" value="Os03g0560200"/>
</dbReference>
<organism evidence="1">
    <name type="scientific">Oryza sativa subsp. japonica</name>
    <name type="common">Rice</name>
    <dbReference type="NCBI Taxonomy" id="39947"/>
    <lineage>
        <taxon>Eukaryota</taxon>
        <taxon>Viridiplantae</taxon>
        <taxon>Streptophyta</taxon>
        <taxon>Embryophyta</taxon>
        <taxon>Tracheophyta</taxon>
        <taxon>Spermatophyta</taxon>
        <taxon>Magnoliopsida</taxon>
        <taxon>Liliopsida</taxon>
        <taxon>Poales</taxon>
        <taxon>Poaceae</taxon>
        <taxon>BOP clade</taxon>
        <taxon>Oryzoideae</taxon>
        <taxon>Oryzeae</taxon>
        <taxon>Oryzinae</taxon>
        <taxon>Oryza</taxon>
        <taxon>Oryza sativa</taxon>
    </lineage>
</organism>
<dbReference type="EMBL" id="CM000140">
    <property type="protein sequence ID" value="EEE59353.1"/>
    <property type="molecule type" value="Genomic_DNA"/>
</dbReference>
<proteinExistence type="predicted"/>
<name>A0A8J8YI56_ORYSJ</name>